<sequence>MKPFMFKGLRKANGLLLGVLLTSFASTALAQVEVKVEDPWVRATVPNQPATGAFMRLTANEDVKLVRVNSPVAAKTELHEMSMKDGVMTMKPLASLELPAGQPVILDTHGYHIMLINPKEQIKEGATVPLTLTVVDENGNETSVKVDAPVRPLASGDDLPD</sequence>
<dbReference type="PANTHER" id="PTHR36302">
    <property type="entry name" value="BLR7088 PROTEIN"/>
    <property type="match status" value="1"/>
</dbReference>
<feature type="signal peptide" evidence="1">
    <location>
        <begin position="1"/>
        <end position="30"/>
    </location>
</feature>
<reference evidence="2 4" key="1">
    <citation type="submission" date="2022-09" db="EMBL/GenBank/DDBJ databases">
        <title>Intensive care unit water sources are persistently colonized with multi-drug resistant bacteria and are the site of extensive horizontal gene transfer of antibiotic resistance genes.</title>
        <authorList>
            <person name="Diorio-Toth L."/>
        </authorList>
    </citation>
    <scope>NUCLEOTIDE SEQUENCE [LARGE SCALE GENOMIC DNA]</scope>
    <source>
        <strain evidence="2 4">GD03901</strain>
    </source>
</reference>
<evidence type="ECO:0000313" key="5">
    <source>
        <dbReference type="Proteomes" id="UP001375228"/>
    </source>
</evidence>
<feature type="chain" id="PRO_5044725771" evidence="1">
    <location>
        <begin position="31"/>
        <end position="161"/>
    </location>
</feature>
<dbReference type="AlphaFoldDB" id="A0ABD4YDT9"/>
<organism evidence="2 4">
    <name type="scientific">Pseudomonas juntendi</name>
    <dbReference type="NCBI Taxonomy" id="2666183"/>
    <lineage>
        <taxon>Bacteria</taxon>
        <taxon>Pseudomonadati</taxon>
        <taxon>Pseudomonadota</taxon>
        <taxon>Gammaproteobacteria</taxon>
        <taxon>Pseudomonadales</taxon>
        <taxon>Pseudomonadaceae</taxon>
        <taxon>Pseudomonas</taxon>
    </lineage>
</organism>
<dbReference type="Proteomes" id="UP001375228">
    <property type="component" value="Chromosome"/>
</dbReference>
<dbReference type="Pfam" id="PF04314">
    <property type="entry name" value="PCuAC"/>
    <property type="match status" value="1"/>
</dbReference>
<dbReference type="EMBL" id="CP146691">
    <property type="protein sequence ID" value="WWY23385.1"/>
    <property type="molecule type" value="Genomic_DNA"/>
</dbReference>
<keyword evidence="5" id="KW-1185">Reference proteome</keyword>
<gene>
    <name evidence="2" type="ORF">N5C70_11945</name>
    <name evidence="3" type="ORF">V9385_12585</name>
</gene>
<dbReference type="InterPro" id="IPR036182">
    <property type="entry name" value="PCuAC_sf"/>
</dbReference>
<dbReference type="InterPro" id="IPR007410">
    <property type="entry name" value="LpqE-like"/>
</dbReference>
<proteinExistence type="predicted"/>
<evidence type="ECO:0000313" key="4">
    <source>
        <dbReference type="Proteomes" id="UP001160152"/>
    </source>
</evidence>
<evidence type="ECO:0000256" key="1">
    <source>
        <dbReference type="SAM" id="SignalP"/>
    </source>
</evidence>
<dbReference type="RefSeq" id="WP_054881168.1">
    <property type="nucleotide sequence ID" value="NZ_CP091311.1"/>
</dbReference>
<evidence type="ECO:0000313" key="3">
    <source>
        <dbReference type="EMBL" id="WWY23385.1"/>
    </source>
</evidence>
<dbReference type="EMBL" id="JAOCBV010000001">
    <property type="protein sequence ID" value="MDH0757417.1"/>
    <property type="molecule type" value="Genomic_DNA"/>
</dbReference>
<reference evidence="3 5" key="2">
    <citation type="submission" date="2024-03" db="EMBL/GenBank/DDBJ databases">
        <title>Pseudomonas juntendi.</title>
        <authorList>
            <person name="Liu Y."/>
        </authorList>
    </citation>
    <scope>NUCLEOTIDE SEQUENCE [LARGE SCALE GENOMIC DNA]</scope>
    <source>
        <strain evidence="3 5">L4046hy</strain>
    </source>
</reference>
<accession>A0ABD4YDT9</accession>
<keyword evidence="1" id="KW-0732">Signal</keyword>
<dbReference type="PANTHER" id="PTHR36302:SF1">
    <property type="entry name" value="COPPER CHAPERONE PCU(A)C"/>
    <property type="match status" value="1"/>
</dbReference>
<dbReference type="Proteomes" id="UP001160152">
    <property type="component" value="Unassembled WGS sequence"/>
</dbReference>
<dbReference type="Gene3D" id="2.60.40.1890">
    <property type="entry name" value="PCu(A)C copper chaperone"/>
    <property type="match status" value="1"/>
</dbReference>
<protein>
    <submittedName>
        <fullName evidence="2">Copper chaperone PCu(A)C</fullName>
    </submittedName>
</protein>
<name>A0ABD4YDT9_9PSED</name>
<dbReference type="InterPro" id="IPR058248">
    <property type="entry name" value="Lxx211020-like"/>
</dbReference>
<evidence type="ECO:0000313" key="2">
    <source>
        <dbReference type="EMBL" id="MDH0757417.1"/>
    </source>
</evidence>
<dbReference type="SUPFAM" id="SSF110087">
    <property type="entry name" value="DR1885-like metal-binding protein"/>
    <property type="match status" value="1"/>
</dbReference>